<dbReference type="SUPFAM" id="SSF81301">
    <property type="entry name" value="Nucleotidyltransferase"/>
    <property type="match status" value="1"/>
</dbReference>
<dbReference type="InterPro" id="IPR041633">
    <property type="entry name" value="Polbeta"/>
</dbReference>
<feature type="domain" description="HTH arsR-type" evidence="1">
    <location>
        <begin position="1"/>
        <end position="95"/>
    </location>
</feature>
<dbReference type="InterPro" id="IPR036390">
    <property type="entry name" value="WH_DNA-bd_sf"/>
</dbReference>
<feature type="non-terminal residue" evidence="2">
    <location>
        <position position="164"/>
    </location>
</feature>
<dbReference type="Gene3D" id="3.30.460.10">
    <property type="entry name" value="Beta Polymerase, domain 2"/>
    <property type="match status" value="1"/>
</dbReference>
<sequence length="164" mass="18280">MTDVRTLISSKTRIEILKILALNPESAFNINELSRRTGFSIRGVEKELKNLLTGGILKREVSGNQHRYQLDLLCPIYQEIKAIITKTVGLAELVKQALMAVEKKIERAFIYGSFASGDYGNESDVDLFVVTELSGLKLAELLGEVQNEIGRSINVSQFTADEFN</sequence>
<protein>
    <recommendedName>
        <fullName evidence="1">HTH arsR-type domain-containing protein</fullName>
    </recommendedName>
</protein>
<comment type="caution">
    <text evidence="2">The sequence shown here is derived from an EMBL/GenBank/DDBJ whole genome shotgun (WGS) entry which is preliminary data.</text>
</comment>
<dbReference type="CDD" id="cd05403">
    <property type="entry name" value="NT_KNTase_like"/>
    <property type="match status" value="1"/>
</dbReference>
<dbReference type="InterPro" id="IPR001845">
    <property type="entry name" value="HTH_ArsR_DNA-bd_dom"/>
</dbReference>
<dbReference type="SUPFAM" id="SSF46785">
    <property type="entry name" value="Winged helix' DNA-binding domain"/>
    <property type="match status" value="1"/>
</dbReference>
<dbReference type="AlphaFoldDB" id="X1T4Z7"/>
<dbReference type="EMBL" id="BARW01010971">
    <property type="protein sequence ID" value="GAI82675.1"/>
    <property type="molecule type" value="Genomic_DNA"/>
</dbReference>
<name>X1T4Z7_9ZZZZ</name>
<dbReference type="CDD" id="cd00090">
    <property type="entry name" value="HTH_ARSR"/>
    <property type="match status" value="1"/>
</dbReference>
<dbReference type="InterPro" id="IPR043519">
    <property type="entry name" value="NT_sf"/>
</dbReference>
<reference evidence="2" key="1">
    <citation type="journal article" date="2014" name="Front. Microbiol.">
        <title>High frequency of phylogenetically diverse reductive dehalogenase-homologous genes in deep subseafloor sedimentary metagenomes.</title>
        <authorList>
            <person name="Kawai M."/>
            <person name="Futagami T."/>
            <person name="Toyoda A."/>
            <person name="Takaki Y."/>
            <person name="Nishi S."/>
            <person name="Hori S."/>
            <person name="Arai W."/>
            <person name="Tsubouchi T."/>
            <person name="Morono Y."/>
            <person name="Uchiyama I."/>
            <person name="Ito T."/>
            <person name="Fujiyama A."/>
            <person name="Inagaki F."/>
            <person name="Takami H."/>
        </authorList>
    </citation>
    <scope>NUCLEOTIDE SEQUENCE</scope>
    <source>
        <strain evidence="2">Expedition CK06-06</strain>
    </source>
</reference>
<dbReference type="Gene3D" id="1.10.10.10">
    <property type="entry name" value="Winged helix-like DNA-binding domain superfamily/Winged helix DNA-binding domain"/>
    <property type="match status" value="1"/>
</dbReference>
<organism evidence="2">
    <name type="scientific">marine sediment metagenome</name>
    <dbReference type="NCBI Taxonomy" id="412755"/>
    <lineage>
        <taxon>unclassified sequences</taxon>
        <taxon>metagenomes</taxon>
        <taxon>ecological metagenomes</taxon>
    </lineage>
</organism>
<dbReference type="GO" id="GO:0003700">
    <property type="term" value="F:DNA-binding transcription factor activity"/>
    <property type="evidence" value="ECO:0007669"/>
    <property type="project" value="InterPro"/>
</dbReference>
<accession>X1T4Z7</accession>
<evidence type="ECO:0000313" key="2">
    <source>
        <dbReference type="EMBL" id="GAI82675.1"/>
    </source>
</evidence>
<proteinExistence type="predicted"/>
<dbReference type="Pfam" id="PF18765">
    <property type="entry name" value="Polbeta"/>
    <property type="match status" value="1"/>
</dbReference>
<gene>
    <name evidence="2" type="ORF">S12H4_21353</name>
</gene>
<evidence type="ECO:0000259" key="1">
    <source>
        <dbReference type="PROSITE" id="PS50987"/>
    </source>
</evidence>
<dbReference type="InterPro" id="IPR011991">
    <property type="entry name" value="ArsR-like_HTH"/>
</dbReference>
<dbReference type="PROSITE" id="PS50987">
    <property type="entry name" value="HTH_ARSR_2"/>
    <property type="match status" value="1"/>
</dbReference>
<dbReference type="InterPro" id="IPR036388">
    <property type="entry name" value="WH-like_DNA-bd_sf"/>
</dbReference>